<comment type="caution">
    <text evidence="2">The sequence shown here is derived from an EMBL/GenBank/DDBJ whole genome shotgun (WGS) entry which is preliminary data.</text>
</comment>
<evidence type="ECO:0000259" key="1">
    <source>
        <dbReference type="PROSITE" id="PS50994"/>
    </source>
</evidence>
<dbReference type="EMBL" id="JABFCZ010000025">
    <property type="protein sequence ID" value="MBD1548728.1"/>
    <property type="molecule type" value="Genomic_DNA"/>
</dbReference>
<gene>
    <name evidence="2" type="ORF">HK439_20890</name>
</gene>
<dbReference type="GO" id="GO:0003676">
    <property type="term" value="F:nucleic acid binding"/>
    <property type="evidence" value="ECO:0007669"/>
    <property type="project" value="InterPro"/>
</dbReference>
<name>A0A926P3T9_9HYPH</name>
<dbReference type="InterPro" id="IPR012337">
    <property type="entry name" value="RNaseH-like_sf"/>
</dbReference>
<dbReference type="PROSITE" id="PS50994">
    <property type="entry name" value="INTEGRASE"/>
    <property type="match status" value="1"/>
</dbReference>
<proteinExistence type="predicted"/>
<evidence type="ECO:0000313" key="2">
    <source>
        <dbReference type="EMBL" id="MBD1548728.1"/>
    </source>
</evidence>
<evidence type="ECO:0000313" key="3">
    <source>
        <dbReference type="Proteomes" id="UP000598467"/>
    </source>
</evidence>
<dbReference type="SUPFAM" id="SSF53098">
    <property type="entry name" value="Ribonuclease H-like"/>
    <property type="match status" value="1"/>
</dbReference>
<accession>A0A926P3T9</accession>
<dbReference type="InterPro" id="IPR036397">
    <property type="entry name" value="RNaseH_sf"/>
</dbReference>
<dbReference type="GO" id="GO:0015074">
    <property type="term" value="P:DNA integration"/>
    <property type="evidence" value="ECO:0007669"/>
    <property type="project" value="InterPro"/>
</dbReference>
<reference evidence="2" key="1">
    <citation type="submission" date="2020-05" db="EMBL/GenBank/DDBJ databases">
        <title>Identification of trans-AT polyketide cluster in two marine bacteria, producers of a novel glutaramide-containing polyketide sesbanimide D and analogs.</title>
        <authorList>
            <person name="Kacar D."/>
            <person name="Rodriguez P."/>
            <person name="Canedo L."/>
            <person name="Gonzalez E."/>
            <person name="Galan B."/>
            <person name="De La Calle F."/>
            <person name="Garcia J.L."/>
        </authorList>
    </citation>
    <scope>NUCLEOTIDE SEQUENCE</scope>
    <source>
        <strain evidence="2">PHM038</strain>
    </source>
</reference>
<protein>
    <submittedName>
        <fullName evidence="2">Transposase</fullName>
    </submittedName>
</protein>
<dbReference type="Proteomes" id="UP000598467">
    <property type="component" value="Unassembled WGS sequence"/>
</dbReference>
<sequence length="194" mass="21453">MKAFVSLFLIQGAGDPDAAGLSGLAVQLIKAGVRPERIAPASPQQNGRLERLHRTLKDETANPPAANLKAQADRFVRFRQTYNEERPHEALGMATPAAAYTDSSRPWSGRLRSPDYDQGTCVRRVRQNGEIKWRGSTVYVSMALVGEPVGIEEADTGQLELRYGPVFIGYITEDLKLRWPTRGRKTKTVTHPPG</sequence>
<dbReference type="InterPro" id="IPR001584">
    <property type="entry name" value="Integrase_cat-core"/>
</dbReference>
<dbReference type="AlphaFoldDB" id="A0A926P3T9"/>
<dbReference type="Gene3D" id="3.30.420.10">
    <property type="entry name" value="Ribonuclease H-like superfamily/Ribonuclease H"/>
    <property type="match status" value="1"/>
</dbReference>
<organism evidence="2 3">
    <name type="scientific">Roseibium aggregatum</name>
    <dbReference type="NCBI Taxonomy" id="187304"/>
    <lineage>
        <taxon>Bacteria</taxon>
        <taxon>Pseudomonadati</taxon>
        <taxon>Pseudomonadota</taxon>
        <taxon>Alphaproteobacteria</taxon>
        <taxon>Hyphomicrobiales</taxon>
        <taxon>Stappiaceae</taxon>
        <taxon>Roseibium</taxon>
    </lineage>
</organism>
<feature type="domain" description="Integrase catalytic" evidence="1">
    <location>
        <begin position="1"/>
        <end position="104"/>
    </location>
</feature>
<dbReference type="Pfam" id="PF13683">
    <property type="entry name" value="rve_3"/>
    <property type="match status" value="1"/>
</dbReference>